<dbReference type="AlphaFoldDB" id="J9BQP9"/>
<proteinExistence type="predicted"/>
<dbReference type="EMBL" id="AMCI01009167">
    <property type="protein sequence ID" value="EJW89920.1"/>
    <property type="molecule type" value="Genomic_DNA"/>
</dbReference>
<accession>J9BQP9</accession>
<dbReference type="EMBL" id="AMCI01000517">
    <property type="protein sequence ID" value="EJX08889.1"/>
    <property type="molecule type" value="Genomic_DNA"/>
</dbReference>
<evidence type="ECO:0000313" key="1">
    <source>
        <dbReference type="EMBL" id="EJW89920.1"/>
    </source>
</evidence>
<name>J9BQP9_9ZZZZ</name>
<organism evidence="1">
    <name type="scientific">gut metagenome</name>
    <dbReference type="NCBI Taxonomy" id="749906"/>
    <lineage>
        <taxon>unclassified sequences</taxon>
        <taxon>metagenomes</taxon>
        <taxon>organismal metagenomes</taxon>
    </lineage>
</organism>
<protein>
    <submittedName>
        <fullName evidence="1">ParA-related protein</fullName>
    </submittedName>
</protein>
<sequence>MVVIDCDFQHSILKCRKSDLKRYGEEQIPYEVWSHEPNKSEDMISLIEKL</sequence>
<feature type="non-terminal residue" evidence="1">
    <location>
        <position position="50"/>
    </location>
</feature>
<comment type="caution">
    <text evidence="1">The sequence shown here is derived from an EMBL/GenBank/DDBJ whole genome shotgun (WGS) entry which is preliminary data.</text>
</comment>
<reference evidence="1" key="1">
    <citation type="journal article" date="2012" name="PLoS ONE">
        <title>Gene sets for utilization of primary and secondary nutrition supplies in the distal gut of endangered iberian lynx.</title>
        <authorList>
            <person name="Alcaide M."/>
            <person name="Messina E."/>
            <person name="Richter M."/>
            <person name="Bargiela R."/>
            <person name="Peplies J."/>
            <person name="Huws S.A."/>
            <person name="Newbold C.J."/>
            <person name="Golyshin P.N."/>
            <person name="Simon M.A."/>
            <person name="Lopez G."/>
            <person name="Yakimov M.M."/>
            <person name="Ferrer M."/>
        </authorList>
    </citation>
    <scope>NUCLEOTIDE SEQUENCE</scope>
</reference>
<evidence type="ECO:0000313" key="2">
    <source>
        <dbReference type="EMBL" id="EJX08889.1"/>
    </source>
</evidence>
<gene>
    <name evidence="2" type="ORF">EVA_02999</name>
    <name evidence="1" type="ORF">EVA_21973</name>
</gene>